<evidence type="ECO:0000313" key="14">
    <source>
        <dbReference type="Proteomes" id="UP000017837"/>
    </source>
</evidence>
<feature type="chain" id="PRO_5004724919" description="TonB-denpendent receptor" evidence="10">
    <location>
        <begin position="17"/>
        <end position="905"/>
    </location>
</feature>
<dbReference type="AlphaFoldDB" id="V4PG74"/>
<dbReference type="InterPro" id="IPR012910">
    <property type="entry name" value="Plug_dom"/>
</dbReference>
<dbReference type="InterPro" id="IPR036942">
    <property type="entry name" value="Beta-barrel_TonB_sf"/>
</dbReference>
<evidence type="ECO:0000313" key="13">
    <source>
        <dbReference type="EMBL" id="ESQ87136.1"/>
    </source>
</evidence>
<keyword evidence="2 8" id="KW-0813">Transport</keyword>
<keyword evidence="4 8" id="KW-0812">Transmembrane</keyword>
<dbReference type="PANTHER" id="PTHR40980:SF4">
    <property type="entry name" value="TONB-DEPENDENT RECEPTOR-LIKE BETA-BARREL DOMAIN-CONTAINING PROTEIN"/>
    <property type="match status" value="1"/>
</dbReference>
<dbReference type="PANTHER" id="PTHR40980">
    <property type="entry name" value="PLUG DOMAIN-CONTAINING PROTEIN"/>
    <property type="match status" value="1"/>
</dbReference>
<dbReference type="InterPro" id="IPR000531">
    <property type="entry name" value="Beta-barrel_TonB"/>
</dbReference>
<dbReference type="Pfam" id="PF07715">
    <property type="entry name" value="Plug"/>
    <property type="match status" value="1"/>
</dbReference>
<organism evidence="13 14">
    <name type="scientific">Asticcacaulis benevestitus DSM 16100 = ATCC BAA-896</name>
    <dbReference type="NCBI Taxonomy" id="1121022"/>
    <lineage>
        <taxon>Bacteria</taxon>
        <taxon>Pseudomonadati</taxon>
        <taxon>Pseudomonadota</taxon>
        <taxon>Alphaproteobacteria</taxon>
        <taxon>Caulobacterales</taxon>
        <taxon>Caulobacteraceae</taxon>
        <taxon>Asticcacaulis</taxon>
    </lineage>
</organism>
<comment type="similarity">
    <text evidence="8 9">Belongs to the TonB-dependent receptor family.</text>
</comment>
<keyword evidence="10" id="KW-0732">Signal</keyword>
<dbReference type="Proteomes" id="UP000017837">
    <property type="component" value="Unassembled WGS sequence"/>
</dbReference>
<dbReference type="STRING" id="1121022.GCA_000376105_04351"/>
<keyword evidence="3 8" id="KW-1134">Transmembrane beta strand</keyword>
<feature type="signal peptide" evidence="10">
    <location>
        <begin position="1"/>
        <end position="16"/>
    </location>
</feature>
<dbReference type="Gene3D" id="2.170.130.10">
    <property type="entry name" value="TonB-dependent receptor, plug domain"/>
    <property type="match status" value="1"/>
</dbReference>
<dbReference type="NCBIfam" id="TIGR01782">
    <property type="entry name" value="TonB-Xanth-Caul"/>
    <property type="match status" value="1"/>
</dbReference>
<sequence>MLSTMSACMALSTAHAAEAPAPTSGEVIDEVVITGKKRSKLLAEKREDIGTSSLISGEDMRRIPSANVVDTLSRLPGVTAYSDMGQGMAATGEKEYLTLRGLDSSYNAYQLNGVTVAQADPSTRALSLKMLAPYGLSSVKVIKTPGAQDEGAAIGGILDLRTPSAFDYNASLNKLTISGTMSQLAKDRGADYAGGNIQYELARKFGNSSQFGFYGALYYDQRSSAGEALEAADYSPTLESEKDISDWTKLTGGLTARNVKYDYYENKTTRSGGNFSLDYRAEGQTAYLRGSLGQYEAEGSDTQHSVLTGLVQRYANGRYAGIGVMPGSYYQIRDQKDSLWTLQAGGATTRDKWTWDYDVNYSFGKITNPNYVEGSLYGMPSVTGAAVITLSDPEHPTVAFNSQATHDYMYSQSTDRLWKFQGHDGYSDSAVTGAKANLTYKVENGAFDTLKAGISFSQNKRSQYDHAFMHDGDNFVILGPDGRKREYYEGAGPTVANMPGRNVGGAFDGAYDGLFRIYDRATFVNGIVPYKYTSQFAKDASGATVGNPGAYDATDFNEKTVNVEEAIAATYVQALLKWDQVEIVPGLRYEHTKFSESHWQKQPDRSGTFVSSETSYDNVLPSVLATLRPADSDWVYRASVRKSFQRPSFGALASPETVTRDDVTGKVIAISKGNPNLKPTEAINYDASAEFYGDAGSLFEVNGFYKDMTNYIYNTAVTGGSAVLPYADQAGPDGIIYSQPQNGQKANIYGVEINGQYRLENLTTTLNGFSLGGNVTAMKSEATSADGRKTWLPRAPELQYNVSLYYDRGAWSSTLIYQHVSEQLLSLRDTKLDTYLQPYQTVDFGLNYRFSHMNIGLSAKNLLDDVSFYKTTGKSKTYLGTQDGGGNGSYVKTGRVITLTASYAW</sequence>
<evidence type="ECO:0008006" key="15">
    <source>
        <dbReference type="Google" id="ProtNLM"/>
    </source>
</evidence>
<dbReference type="InterPro" id="IPR010104">
    <property type="entry name" value="TonB_rcpt_bac"/>
</dbReference>
<evidence type="ECO:0000256" key="7">
    <source>
        <dbReference type="ARBA" id="ARBA00023237"/>
    </source>
</evidence>
<dbReference type="GO" id="GO:0009279">
    <property type="term" value="C:cell outer membrane"/>
    <property type="evidence" value="ECO:0007669"/>
    <property type="project" value="UniProtKB-SubCell"/>
</dbReference>
<dbReference type="eggNOG" id="COG4771">
    <property type="taxonomic scope" value="Bacteria"/>
</dbReference>
<dbReference type="PATRIC" id="fig|1121022.4.peg.3549"/>
<feature type="domain" description="TonB-dependent receptor-like beta-barrel" evidence="11">
    <location>
        <begin position="412"/>
        <end position="862"/>
    </location>
</feature>
<accession>V4PG74</accession>
<dbReference type="PROSITE" id="PS52016">
    <property type="entry name" value="TONB_DEPENDENT_REC_3"/>
    <property type="match status" value="1"/>
</dbReference>
<gene>
    <name evidence="13" type="ORF">ABENE_17380</name>
</gene>
<evidence type="ECO:0000259" key="12">
    <source>
        <dbReference type="Pfam" id="PF07715"/>
    </source>
</evidence>
<comment type="caution">
    <text evidence="13">The sequence shown here is derived from an EMBL/GenBank/DDBJ whole genome shotgun (WGS) entry which is preliminary data.</text>
</comment>
<evidence type="ECO:0000256" key="6">
    <source>
        <dbReference type="ARBA" id="ARBA00023136"/>
    </source>
</evidence>
<dbReference type="eggNOG" id="COG1629">
    <property type="taxonomic scope" value="Bacteria"/>
</dbReference>
<evidence type="ECO:0000256" key="2">
    <source>
        <dbReference type="ARBA" id="ARBA00022448"/>
    </source>
</evidence>
<evidence type="ECO:0000256" key="10">
    <source>
        <dbReference type="SAM" id="SignalP"/>
    </source>
</evidence>
<keyword evidence="6 8" id="KW-0472">Membrane</keyword>
<dbReference type="InterPro" id="IPR039426">
    <property type="entry name" value="TonB-dep_rcpt-like"/>
</dbReference>
<evidence type="ECO:0000256" key="1">
    <source>
        <dbReference type="ARBA" id="ARBA00004571"/>
    </source>
</evidence>
<evidence type="ECO:0000256" key="3">
    <source>
        <dbReference type="ARBA" id="ARBA00022452"/>
    </source>
</evidence>
<evidence type="ECO:0000256" key="4">
    <source>
        <dbReference type="ARBA" id="ARBA00022692"/>
    </source>
</evidence>
<dbReference type="Pfam" id="PF00593">
    <property type="entry name" value="TonB_dep_Rec_b-barrel"/>
    <property type="match status" value="1"/>
</dbReference>
<feature type="domain" description="TonB-dependent receptor plug" evidence="12">
    <location>
        <begin position="46"/>
        <end position="157"/>
    </location>
</feature>
<protein>
    <recommendedName>
        <fullName evidence="15">TonB-denpendent receptor</fullName>
    </recommendedName>
</protein>
<keyword evidence="14" id="KW-1185">Reference proteome</keyword>
<evidence type="ECO:0000256" key="9">
    <source>
        <dbReference type="RuleBase" id="RU003357"/>
    </source>
</evidence>
<dbReference type="Gene3D" id="2.40.170.20">
    <property type="entry name" value="TonB-dependent receptor, beta-barrel domain"/>
    <property type="match status" value="1"/>
</dbReference>
<keyword evidence="5 9" id="KW-0798">TonB box</keyword>
<evidence type="ECO:0000259" key="11">
    <source>
        <dbReference type="Pfam" id="PF00593"/>
    </source>
</evidence>
<reference evidence="13 14" key="1">
    <citation type="journal article" date="2014" name="Nature">
        <title>Sequential evolution of bacterial morphology by co-option of a developmental regulator.</title>
        <authorList>
            <person name="Jiang C."/>
            <person name="Brown P.J."/>
            <person name="Ducret A."/>
            <person name="Brun Y.V."/>
        </authorList>
    </citation>
    <scope>NUCLEOTIDE SEQUENCE [LARGE SCALE GENOMIC DNA]</scope>
    <source>
        <strain evidence="13 14">DSM 16100</strain>
    </source>
</reference>
<dbReference type="InterPro" id="IPR037066">
    <property type="entry name" value="Plug_dom_sf"/>
</dbReference>
<dbReference type="EMBL" id="AWGB01000046">
    <property type="protein sequence ID" value="ESQ87136.1"/>
    <property type="molecule type" value="Genomic_DNA"/>
</dbReference>
<evidence type="ECO:0000256" key="8">
    <source>
        <dbReference type="PROSITE-ProRule" id="PRU01360"/>
    </source>
</evidence>
<evidence type="ECO:0000256" key="5">
    <source>
        <dbReference type="ARBA" id="ARBA00023077"/>
    </source>
</evidence>
<name>V4PG74_9CAUL</name>
<keyword evidence="7 8" id="KW-0998">Cell outer membrane</keyword>
<proteinExistence type="inferred from homology"/>
<comment type="subcellular location">
    <subcellularLocation>
        <location evidence="1 8">Cell outer membrane</location>
        <topology evidence="1 8">Multi-pass membrane protein</topology>
    </subcellularLocation>
</comment>
<dbReference type="SUPFAM" id="SSF56935">
    <property type="entry name" value="Porins"/>
    <property type="match status" value="1"/>
</dbReference>